<protein>
    <recommendedName>
        <fullName evidence="1">ArsA/GET3 Anion-transporting ATPase-like domain-containing protein</fullName>
    </recommendedName>
</protein>
<dbReference type="Pfam" id="PF02374">
    <property type="entry name" value="ArsA_ATPase"/>
    <property type="match status" value="1"/>
</dbReference>
<dbReference type="GO" id="GO:0005524">
    <property type="term" value="F:ATP binding"/>
    <property type="evidence" value="ECO:0007669"/>
    <property type="project" value="InterPro"/>
</dbReference>
<feature type="domain" description="ArsA/GET3 Anion-transporting ATPase-like" evidence="1">
    <location>
        <begin position="10"/>
        <end position="172"/>
    </location>
</feature>
<dbReference type="SUPFAM" id="SSF52540">
    <property type="entry name" value="P-loop containing nucleoside triphosphate hydrolases"/>
    <property type="match status" value="1"/>
</dbReference>
<evidence type="ECO:0000259" key="1">
    <source>
        <dbReference type="Pfam" id="PF02374"/>
    </source>
</evidence>
<organism evidence="2">
    <name type="scientific">marine metagenome</name>
    <dbReference type="NCBI Taxonomy" id="408172"/>
    <lineage>
        <taxon>unclassified sequences</taxon>
        <taxon>metagenomes</taxon>
        <taxon>ecological metagenomes</taxon>
    </lineage>
</organism>
<dbReference type="EMBL" id="UINC01228377">
    <property type="protein sequence ID" value="SVE59664.1"/>
    <property type="molecule type" value="Genomic_DNA"/>
</dbReference>
<dbReference type="Gene3D" id="3.40.50.300">
    <property type="entry name" value="P-loop containing nucleotide triphosphate hydrolases"/>
    <property type="match status" value="1"/>
</dbReference>
<dbReference type="InterPro" id="IPR016300">
    <property type="entry name" value="ATPase_ArsA/GET3"/>
</dbReference>
<dbReference type="PANTHER" id="PTHR10803:SF26">
    <property type="entry name" value="ANION TRANSPORTER ATPASE-RELATED"/>
    <property type="match status" value="1"/>
</dbReference>
<reference evidence="2" key="1">
    <citation type="submission" date="2018-05" db="EMBL/GenBank/DDBJ databases">
        <authorList>
            <person name="Lanie J.A."/>
            <person name="Ng W.-L."/>
            <person name="Kazmierczak K.M."/>
            <person name="Andrzejewski T.M."/>
            <person name="Davidsen T.M."/>
            <person name="Wayne K.J."/>
            <person name="Tettelin H."/>
            <person name="Glass J.I."/>
            <person name="Rusch D."/>
            <person name="Podicherti R."/>
            <person name="Tsui H.-C.T."/>
            <person name="Winkler M.E."/>
        </authorList>
    </citation>
    <scope>NUCLEOTIDE SEQUENCE</scope>
</reference>
<proteinExistence type="predicted"/>
<gene>
    <name evidence="2" type="ORF">METZ01_LOCUS512518</name>
</gene>
<dbReference type="InterPro" id="IPR025723">
    <property type="entry name" value="ArsA/GET3_ATPase-like"/>
</dbReference>
<dbReference type="AlphaFoldDB" id="A0A383ESW8"/>
<evidence type="ECO:0000313" key="2">
    <source>
        <dbReference type="EMBL" id="SVE59664.1"/>
    </source>
</evidence>
<feature type="non-terminal residue" evidence="2">
    <location>
        <position position="186"/>
    </location>
</feature>
<accession>A0A383ESW8</accession>
<sequence length="186" mass="19812">MASLVGDHDMVVCVGSGGVGKTTVAAALALGAAQRGQRALVMTIDPARRLADALGIEELGNEPLEIPVATGTSADCQGPGRLHAMMLDTKQTFDDMVERFSESAEAKSRILENPIYQHLSTALAGSAEYAAMEKVFELHESGRFDVIVVDTPPSQHALDFLDTPRRLAGFLESRIAQLLLRPALGV</sequence>
<dbReference type="GO" id="GO:0016887">
    <property type="term" value="F:ATP hydrolysis activity"/>
    <property type="evidence" value="ECO:0007669"/>
    <property type="project" value="InterPro"/>
</dbReference>
<dbReference type="InterPro" id="IPR027417">
    <property type="entry name" value="P-loop_NTPase"/>
</dbReference>
<dbReference type="PANTHER" id="PTHR10803">
    <property type="entry name" value="ARSENICAL PUMP-DRIVING ATPASE ARSENITE-TRANSLOCATING ATPASE"/>
    <property type="match status" value="1"/>
</dbReference>
<name>A0A383ESW8_9ZZZZ</name>